<keyword evidence="5 11" id="KW-0472">Membrane</keyword>
<dbReference type="Pfam" id="PF02298">
    <property type="entry name" value="Cu_bind_like"/>
    <property type="match status" value="1"/>
</dbReference>
<feature type="compositionally biased region" description="Pro residues" evidence="10">
    <location>
        <begin position="183"/>
        <end position="192"/>
    </location>
</feature>
<dbReference type="InterPro" id="IPR039391">
    <property type="entry name" value="Phytocyanin-like"/>
</dbReference>
<feature type="transmembrane region" description="Helical" evidence="11">
    <location>
        <begin position="228"/>
        <end position="247"/>
    </location>
</feature>
<comment type="caution">
    <text evidence="13">The sequence shown here is derived from an EMBL/GenBank/DDBJ whole genome shotgun (WGS) entry which is preliminary data.</text>
</comment>
<gene>
    <name evidence="13" type="ORF">ILEXP_LOCUS16865</name>
</gene>
<dbReference type="InterPro" id="IPR041846">
    <property type="entry name" value="ENL_dom"/>
</dbReference>
<keyword evidence="2" id="KW-1003">Cell membrane</keyword>
<dbReference type="Proteomes" id="UP001642360">
    <property type="component" value="Unassembled WGS sequence"/>
</dbReference>
<keyword evidence="11" id="KW-0812">Transmembrane</keyword>
<feature type="domain" description="Phytocyanin" evidence="12">
    <location>
        <begin position="73"/>
        <end position="175"/>
    </location>
</feature>
<evidence type="ECO:0000313" key="13">
    <source>
        <dbReference type="EMBL" id="CAK9148874.1"/>
    </source>
</evidence>
<dbReference type="InterPro" id="IPR008972">
    <property type="entry name" value="Cupredoxin"/>
</dbReference>
<dbReference type="Gene3D" id="2.60.40.420">
    <property type="entry name" value="Cupredoxins - blue copper proteins"/>
    <property type="match status" value="1"/>
</dbReference>
<dbReference type="GO" id="GO:0005886">
    <property type="term" value="C:plasma membrane"/>
    <property type="evidence" value="ECO:0007669"/>
    <property type="project" value="UniProtKB-SubCell"/>
</dbReference>
<dbReference type="InterPro" id="IPR003245">
    <property type="entry name" value="Phytocyanin_dom"/>
</dbReference>
<evidence type="ECO:0000256" key="6">
    <source>
        <dbReference type="ARBA" id="ARBA00023157"/>
    </source>
</evidence>
<dbReference type="EMBL" id="CAUOFW020001814">
    <property type="protein sequence ID" value="CAK9148874.1"/>
    <property type="molecule type" value="Genomic_DNA"/>
</dbReference>
<feature type="region of interest" description="Disordered" evidence="10">
    <location>
        <begin position="178"/>
        <end position="214"/>
    </location>
</feature>
<keyword evidence="3" id="KW-0336">GPI-anchor</keyword>
<evidence type="ECO:0000256" key="7">
    <source>
        <dbReference type="ARBA" id="ARBA00023180"/>
    </source>
</evidence>
<evidence type="ECO:0000256" key="4">
    <source>
        <dbReference type="ARBA" id="ARBA00022729"/>
    </source>
</evidence>
<dbReference type="PANTHER" id="PTHR33021:SF14">
    <property type="entry name" value="OS01G0272700 PROTEIN"/>
    <property type="match status" value="1"/>
</dbReference>
<keyword evidence="7" id="KW-0325">Glycoprotein</keyword>
<name>A0ABC8RV71_9AQUA</name>
<dbReference type="GO" id="GO:0098552">
    <property type="term" value="C:side of membrane"/>
    <property type="evidence" value="ECO:0007669"/>
    <property type="project" value="UniProtKB-KW"/>
</dbReference>
<keyword evidence="11" id="KW-1133">Transmembrane helix</keyword>
<keyword evidence="8" id="KW-0449">Lipoprotein</keyword>
<evidence type="ECO:0000256" key="8">
    <source>
        <dbReference type="ARBA" id="ARBA00023288"/>
    </source>
</evidence>
<dbReference type="AlphaFoldDB" id="A0ABC8RV71"/>
<organism evidence="13 14">
    <name type="scientific">Ilex paraguariensis</name>
    <name type="common">yerba mate</name>
    <dbReference type="NCBI Taxonomy" id="185542"/>
    <lineage>
        <taxon>Eukaryota</taxon>
        <taxon>Viridiplantae</taxon>
        <taxon>Streptophyta</taxon>
        <taxon>Embryophyta</taxon>
        <taxon>Tracheophyta</taxon>
        <taxon>Spermatophyta</taxon>
        <taxon>Magnoliopsida</taxon>
        <taxon>eudicotyledons</taxon>
        <taxon>Gunneridae</taxon>
        <taxon>Pentapetalae</taxon>
        <taxon>asterids</taxon>
        <taxon>campanulids</taxon>
        <taxon>Aquifoliales</taxon>
        <taxon>Aquifoliaceae</taxon>
        <taxon>Ilex</taxon>
    </lineage>
</organism>
<dbReference type="PROSITE" id="PS51485">
    <property type="entry name" value="PHYTOCYANIN"/>
    <property type="match status" value="1"/>
</dbReference>
<sequence>MTAHSSPFPSYKSQNATIFSSSPLLLLCFAPSADSKHISLMASFPATSNNAFNLVLLSPLLLISISTVLVSSFQFQVGGERGWEKPTTNETETYNHWASKNRFHVGDTIYFKYQRDSVLVVNSTGYRYCISSNPIFKFEDGNTVFQLDHSGFFYFISGQSGHCKAGQKLIIDVIHDTETSPSEPAPEPPESAPSPIACGGNGGGGDGWDSDDWGPPGLGLNSTTKLSVASYFMTAFGAVFVILYLFMN</sequence>
<evidence type="ECO:0000256" key="3">
    <source>
        <dbReference type="ARBA" id="ARBA00022622"/>
    </source>
</evidence>
<dbReference type="FunFam" id="2.60.40.420:FF:000010">
    <property type="entry name" value="Early nodulin-like protein 1"/>
    <property type="match status" value="1"/>
</dbReference>
<accession>A0ABC8RV71</accession>
<evidence type="ECO:0000256" key="10">
    <source>
        <dbReference type="SAM" id="MobiDB-lite"/>
    </source>
</evidence>
<comment type="similarity">
    <text evidence="9">Belongs to the early nodulin-like (ENODL) family.</text>
</comment>
<feature type="transmembrane region" description="Helical" evidence="11">
    <location>
        <begin position="51"/>
        <end position="75"/>
    </location>
</feature>
<proteinExistence type="inferred from homology"/>
<reference evidence="13 14" key="1">
    <citation type="submission" date="2024-02" db="EMBL/GenBank/DDBJ databases">
        <authorList>
            <person name="Vignale AGUSTIN F."/>
            <person name="Sosa J E."/>
            <person name="Modenutti C."/>
        </authorList>
    </citation>
    <scope>NUCLEOTIDE SEQUENCE [LARGE SCALE GENOMIC DNA]</scope>
</reference>
<evidence type="ECO:0000256" key="9">
    <source>
        <dbReference type="ARBA" id="ARBA00035011"/>
    </source>
</evidence>
<evidence type="ECO:0000259" key="12">
    <source>
        <dbReference type="PROSITE" id="PS51485"/>
    </source>
</evidence>
<evidence type="ECO:0000256" key="11">
    <source>
        <dbReference type="SAM" id="Phobius"/>
    </source>
</evidence>
<comment type="subcellular location">
    <subcellularLocation>
        <location evidence="1">Cell membrane</location>
        <topology evidence="1">Lipid-anchor</topology>
        <topology evidence="1">GPI-anchor</topology>
    </subcellularLocation>
</comment>
<keyword evidence="6" id="KW-1015">Disulfide bond</keyword>
<evidence type="ECO:0000256" key="2">
    <source>
        <dbReference type="ARBA" id="ARBA00022475"/>
    </source>
</evidence>
<dbReference type="PANTHER" id="PTHR33021">
    <property type="entry name" value="BLUE COPPER PROTEIN"/>
    <property type="match status" value="1"/>
</dbReference>
<dbReference type="CDD" id="cd11019">
    <property type="entry name" value="OsENODL1_like"/>
    <property type="match status" value="1"/>
</dbReference>
<keyword evidence="14" id="KW-1185">Reference proteome</keyword>
<evidence type="ECO:0000256" key="1">
    <source>
        <dbReference type="ARBA" id="ARBA00004609"/>
    </source>
</evidence>
<dbReference type="SUPFAM" id="SSF49503">
    <property type="entry name" value="Cupredoxins"/>
    <property type="match status" value="1"/>
</dbReference>
<evidence type="ECO:0000313" key="14">
    <source>
        <dbReference type="Proteomes" id="UP001642360"/>
    </source>
</evidence>
<evidence type="ECO:0000256" key="5">
    <source>
        <dbReference type="ARBA" id="ARBA00023136"/>
    </source>
</evidence>
<protein>
    <recommendedName>
        <fullName evidence="12">Phytocyanin domain-containing protein</fullName>
    </recommendedName>
</protein>
<keyword evidence="4" id="KW-0732">Signal</keyword>